<gene>
    <name evidence="1" type="ORF">L6164_023736</name>
</gene>
<dbReference type="EMBL" id="CM039434">
    <property type="protein sequence ID" value="KAI4324179.1"/>
    <property type="molecule type" value="Genomic_DNA"/>
</dbReference>
<sequence length="100" mass="11221">MLRSTVKLINSSKSLMTESGPYYVVTVSRNFHSNGTKRMGGGHGHGCNEPYYVHAEHMYDLDKMKNQKVKIPMPVSTIFCIGILVPIWASIFMQRKTASA</sequence>
<dbReference type="Proteomes" id="UP000828941">
    <property type="component" value="Chromosome 9"/>
</dbReference>
<protein>
    <submittedName>
        <fullName evidence="1">Uncharacterized protein</fullName>
    </submittedName>
</protein>
<reference evidence="1 2" key="1">
    <citation type="journal article" date="2022" name="DNA Res.">
        <title>Chromosomal-level genome assembly of the orchid tree Bauhinia variegata (Leguminosae; Cercidoideae) supports the allotetraploid origin hypothesis of Bauhinia.</title>
        <authorList>
            <person name="Zhong Y."/>
            <person name="Chen Y."/>
            <person name="Zheng D."/>
            <person name="Pang J."/>
            <person name="Liu Y."/>
            <person name="Luo S."/>
            <person name="Meng S."/>
            <person name="Qian L."/>
            <person name="Wei D."/>
            <person name="Dai S."/>
            <person name="Zhou R."/>
        </authorList>
    </citation>
    <scope>NUCLEOTIDE SEQUENCE [LARGE SCALE GENOMIC DNA]</scope>
    <source>
        <strain evidence="1">BV-YZ2020</strain>
    </source>
</reference>
<proteinExistence type="predicted"/>
<comment type="caution">
    <text evidence="1">The sequence shown here is derived from an EMBL/GenBank/DDBJ whole genome shotgun (WGS) entry which is preliminary data.</text>
</comment>
<organism evidence="1 2">
    <name type="scientific">Bauhinia variegata</name>
    <name type="common">Purple orchid tree</name>
    <name type="synonym">Phanera variegata</name>
    <dbReference type="NCBI Taxonomy" id="167791"/>
    <lineage>
        <taxon>Eukaryota</taxon>
        <taxon>Viridiplantae</taxon>
        <taxon>Streptophyta</taxon>
        <taxon>Embryophyta</taxon>
        <taxon>Tracheophyta</taxon>
        <taxon>Spermatophyta</taxon>
        <taxon>Magnoliopsida</taxon>
        <taxon>eudicotyledons</taxon>
        <taxon>Gunneridae</taxon>
        <taxon>Pentapetalae</taxon>
        <taxon>rosids</taxon>
        <taxon>fabids</taxon>
        <taxon>Fabales</taxon>
        <taxon>Fabaceae</taxon>
        <taxon>Cercidoideae</taxon>
        <taxon>Cercideae</taxon>
        <taxon>Bauhiniinae</taxon>
        <taxon>Bauhinia</taxon>
    </lineage>
</organism>
<keyword evidence="2" id="KW-1185">Reference proteome</keyword>
<evidence type="ECO:0000313" key="1">
    <source>
        <dbReference type="EMBL" id="KAI4324179.1"/>
    </source>
</evidence>
<name>A0ACB9MJP8_BAUVA</name>
<accession>A0ACB9MJP8</accession>
<evidence type="ECO:0000313" key="2">
    <source>
        <dbReference type="Proteomes" id="UP000828941"/>
    </source>
</evidence>